<dbReference type="RefSeq" id="WP_005628142.1">
    <property type="nucleotide sequence ID" value="NZ_AMRA01000069.1"/>
</dbReference>
<organism evidence="7 8">
    <name type="scientific">Mycolicibacterium hassiacum (strain DSM 44199 / CIP 105218 / JCM 12690 / 3849)</name>
    <name type="common">Mycobacterium hassiacum</name>
    <dbReference type="NCBI Taxonomy" id="1122247"/>
    <lineage>
        <taxon>Bacteria</taxon>
        <taxon>Bacillati</taxon>
        <taxon>Actinomycetota</taxon>
        <taxon>Actinomycetes</taxon>
        <taxon>Mycobacteriales</taxon>
        <taxon>Mycobacteriaceae</taxon>
        <taxon>Mycolicibacterium</taxon>
    </lineage>
</organism>
<keyword evidence="8" id="KW-1185">Reference proteome</keyword>
<dbReference type="eggNOG" id="COG1002">
    <property type="taxonomic scope" value="Bacteria"/>
</dbReference>
<comment type="caution">
    <text evidence="7">The sequence shown here is derived from an EMBL/GenBank/DDBJ whole genome shotgun (WGS) entry which is preliminary data.</text>
</comment>
<gene>
    <name evidence="7" type="ORF">C731_2595</name>
</gene>
<evidence type="ECO:0000313" key="8">
    <source>
        <dbReference type="Proteomes" id="UP000006265"/>
    </source>
</evidence>
<dbReference type="InterPro" id="IPR050953">
    <property type="entry name" value="N4_N6_ade-DNA_methylase"/>
</dbReference>
<dbReference type="Pfam" id="PF07669">
    <property type="entry name" value="Eco57I"/>
    <property type="match status" value="1"/>
</dbReference>
<dbReference type="SUPFAM" id="SSF53335">
    <property type="entry name" value="S-adenosyl-L-methionine-dependent methyltransferases"/>
    <property type="match status" value="1"/>
</dbReference>
<dbReference type="EC" id="2.1.1.72" evidence="1"/>
<feature type="domain" description="Type II methyltransferase M.TaqI-like" evidence="6">
    <location>
        <begin position="548"/>
        <end position="788"/>
    </location>
</feature>
<keyword evidence="3" id="KW-0808">Transferase</keyword>
<dbReference type="PATRIC" id="fig|1122247.3.peg.2494"/>
<dbReference type="PRINTS" id="PR00507">
    <property type="entry name" value="N12N6MTFRASE"/>
</dbReference>
<dbReference type="InterPro" id="IPR029063">
    <property type="entry name" value="SAM-dependent_MTases_sf"/>
</dbReference>
<comment type="catalytic activity">
    <reaction evidence="5">
        <text>a 2'-deoxyadenosine in DNA + S-adenosyl-L-methionine = an N(6)-methyl-2'-deoxyadenosine in DNA + S-adenosyl-L-homocysteine + H(+)</text>
        <dbReference type="Rhea" id="RHEA:15197"/>
        <dbReference type="Rhea" id="RHEA-COMP:12418"/>
        <dbReference type="Rhea" id="RHEA-COMP:12419"/>
        <dbReference type="ChEBI" id="CHEBI:15378"/>
        <dbReference type="ChEBI" id="CHEBI:57856"/>
        <dbReference type="ChEBI" id="CHEBI:59789"/>
        <dbReference type="ChEBI" id="CHEBI:90615"/>
        <dbReference type="ChEBI" id="CHEBI:90616"/>
        <dbReference type="EC" id="2.1.1.72"/>
    </reaction>
</comment>
<sequence length="1298" mass="143416">MSSESASNNFVGVRVVGGLLPADLLAKIVSGQADGLSSKDFHLAAGETVRDAANRVWAYLRGAWASYRAALDALPENDAATGLTRERFALVLLDQLGYGRIHPTPKGGLQVGERSFPISHLWGTVPIHLLGRVALDTRTKGVAGAAGASPQSLVQEVLNRSDDYLWGILANATTLRLLRDSTSLVGSAYVEFDLEAIFDGDLFADFLLLYSLCHVSRLDARDPEVGAASCWLEQWRTEALESGSRALNLLRDGVVEALQALGSGFLTHPDNAALRQDLADGKLSVEELNHALMRVTYRLLFTFVAEDRDALLDPHADPVARRRYLDYFSTDRLRRISRRRRGGRYGDRWEALKVVWRGLGSEDGLPELGLPGIGGLFDSGPLDFLMDCSLSNQALQSAVYSLSLVREPRSQAMRIVDYRNLGAEELGSIYESLLELMPSWDPATKTYTLAVASGNQRKDTGSYYTPTSLVESLLDTALDPVLDDAEKSADPEQALLSVTVCDPACGSGHFLVGAARRIAKRVAALRTGDPEPAPEAVRSAMREVVGRNIYGVDLNPLAAELAKVSLWLEALEPGRPLTFLDAQIKIGNALIGTTPRLLAGGVPDDAFKPIEGDDKKITSALAKQNKAERSAQGSLFDVDMVAANTALARQVQQVVTTAATSLTDVHIQEQRLRAYTESSAYRQQLLVANAWCAAFVWPKSLGAPQAITHRTITALIDGEDRLTEQQRAEIERLTAEYRFFHWHLEFPHIFPTESSAGDTVNEATGWYGGFSVVIGNPPWERVKLQEQEFFASRDPDIAKAPNAAARKRLIAELPATNPGLHAAFAAEKRNAEGLSHFMRNSGRYPLTGRGDINTYAVFAETDRELLGGTGRLGVILPTGIATDATTQYFFKDLVEHGAIASLYDFENAKPLFEGVHRSFKFCLLTLTGRDLSEPAADFAFFAHDPTDLERPGVRFALSPEEITLLNPNTGTCPVFRSRRDAEITLGIYRRVPVLIREGDPDGNPWGVKFMTMLHMANDSHLFRTRDELEAEGWTLRGNVFHKGGGQMLPLYEGKMIHHFDWRWATFDADGSSRDVTVLEKLDPKFVIQPRYWVNKVEVDVKVPASRRGLELAGYRWISNATNERTLIAAQFPYSAVGNSLPVILTDVDVSLLTTTMSMFVVDYCARQKLGGQNMTFGTVSQLPIVPPRSFGEIPAWSDSVLREWILVRTNLLYSTKYRPDERPSVRAELDAAFFRLYGIDRDDVDYIMETFPIVKRKDIAAHGEYRTKRLILEIYDAMAEAEKTGVPYVSPFDEAGER</sequence>
<evidence type="ECO:0000256" key="3">
    <source>
        <dbReference type="ARBA" id="ARBA00022679"/>
    </source>
</evidence>
<accession>K5BFS6</accession>
<dbReference type="PANTHER" id="PTHR33841:SF1">
    <property type="entry name" value="DNA METHYLTRANSFERASE A"/>
    <property type="match status" value="1"/>
</dbReference>
<proteinExistence type="predicted"/>
<dbReference type="PANTHER" id="PTHR33841">
    <property type="entry name" value="DNA METHYLTRANSFERASE YEEA-RELATED"/>
    <property type="match status" value="1"/>
</dbReference>
<dbReference type="GO" id="GO:0032259">
    <property type="term" value="P:methylation"/>
    <property type="evidence" value="ECO:0007669"/>
    <property type="project" value="UniProtKB-KW"/>
</dbReference>
<evidence type="ECO:0000256" key="1">
    <source>
        <dbReference type="ARBA" id="ARBA00011900"/>
    </source>
</evidence>
<evidence type="ECO:0000256" key="5">
    <source>
        <dbReference type="ARBA" id="ARBA00047942"/>
    </source>
</evidence>
<keyword evidence="4" id="KW-0949">S-adenosyl-L-methionine</keyword>
<evidence type="ECO:0000256" key="4">
    <source>
        <dbReference type="ARBA" id="ARBA00022691"/>
    </source>
</evidence>
<evidence type="ECO:0000313" key="7">
    <source>
        <dbReference type="EMBL" id="EKF23401.1"/>
    </source>
</evidence>
<evidence type="ECO:0000256" key="2">
    <source>
        <dbReference type="ARBA" id="ARBA00022603"/>
    </source>
</evidence>
<dbReference type="REBASE" id="57366">
    <property type="entry name" value="Mha44199ORF2595P"/>
</dbReference>
<protein>
    <recommendedName>
        <fullName evidence="1">site-specific DNA-methyltransferase (adenine-specific)</fullName>
        <ecNumber evidence="1">2.1.1.72</ecNumber>
    </recommendedName>
</protein>
<reference evidence="7 8" key="1">
    <citation type="journal article" date="2012" name="J. Bacteriol.">
        <title>Genome sequence of Mycobacterium hassiacum DSM 44199, a rare source of heat-stable mycobacterial proteins.</title>
        <authorList>
            <person name="Tiago I."/>
            <person name="Maranha A."/>
            <person name="Mendes V."/>
            <person name="Alarico S."/>
            <person name="Moynihan P.J."/>
            <person name="Clarke A.J."/>
            <person name="Macedo-Ribeiro S."/>
            <person name="Pereira P.J."/>
            <person name="Empadinhas N."/>
        </authorList>
    </citation>
    <scope>NUCLEOTIDE SEQUENCE [LARGE SCALE GENOMIC DNA]</scope>
    <source>
        <strain evidence="8">DSM 44199 / CIP 105218 / JCM 12690 / 3849</strain>
    </source>
</reference>
<evidence type="ECO:0000259" key="6">
    <source>
        <dbReference type="Pfam" id="PF07669"/>
    </source>
</evidence>
<dbReference type="GO" id="GO:0006304">
    <property type="term" value="P:DNA modification"/>
    <property type="evidence" value="ECO:0007669"/>
    <property type="project" value="InterPro"/>
</dbReference>
<dbReference type="EMBL" id="AMRA01000069">
    <property type="protein sequence ID" value="EKF23401.1"/>
    <property type="molecule type" value="Genomic_DNA"/>
</dbReference>
<keyword evidence="2 7" id="KW-0489">Methyltransferase</keyword>
<dbReference type="STRING" id="1122247.GCA_000379865_04042"/>
<dbReference type="GO" id="GO:0009007">
    <property type="term" value="F:site-specific DNA-methyltransferase (adenine-specific) activity"/>
    <property type="evidence" value="ECO:0007669"/>
    <property type="project" value="UniProtKB-EC"/>
</dbReference>
<dbReference type="InterPro" id="IPR011639">
    <property type="entry name" value="MethylTrfase_TaqI-like_dom"/>
</dbReference>
<dbReference type="Gene3D" id="3.40.50.150">
    <property type="entry name" value="Vaccinia Virus protein VP39"/>
    <property type="match status" value="2"/>
</dbReference>
<name>K5BFS6_MYCHD</name>
<dbReference type="Proteomes" id="UP000006265">
    <property type="component" value="Unassembled WGS sequence"/>
</dbReference>